<keyword evidence="1" id="KW-0732">Signal</keyword>
<evidence type="ECO:0000259" key="2">
    <source>
        <dbReference type="PROSITE" id="PS51677"/>
    </source>
</evidence>
<evidence type="ECO:0000313" key="4">
    <source>
        <dbReference type="Proteomes" id="UP000001933"/>
    </source>
</evidence>
<reference evidence="3 4" key="1">
    <citation type="journal article" date="2007" name="Proc. Natl. Acad. Sci. U.S.A.">
        <title>The genome of Syntrophus aciditrophicus: life at the thermodynamic limit of microbial growth.</title>
        <authorList>
            <person name="McInerney M.J."/>
            <person name="Rohlin L."/>
            <person name="Mouttaki H."/>
            <person name="Kim U."/>
            <person name="Krupp R.S."/>
            <person name="Rios-Hernandez L."/>
            <person name="Sieber J."/>
            <person name="Struchtemeyer C.G."/>
            <person name="Bhattacharyya A."/>
            <person name="Campbell J.W."/>
            <person name="Gunsalus R.P."/>
        </authorList>
    </citation>
    <scope>NUCLEOTIDE SEQUENCE [LARGE SCALE GENOMIC DNA]</scope>
    <source>
        <strain evidence="3 4">SB</strain>
    </source>
</reference>
<dbReference type="EMBL" id="CP000252">
    <property type="protein sequence ID" value="ABC78379.1"/>
    <property type="molecule type" value="Genomic_DNA"/>
</dbReference>
<dbReference type="GO" id="GO:0016810">
    <property type="term" value="F:hydrolase activity, acting on carbon-nitrogen (but not peptide) bonds"/>
    <property type="evidence" value="ECO:0007669"/>
    <property type="project" value="InterPro"/>
</dbReference>
<keyword evidence="4" id="KW-1185">Reference proteome</keyword>
<dbReference type="GO" id="GO:0005975">
    <property type="term" value="P:carbohydrate metabolic process"/>
    <property type="evidence" value="ECO:0007669"/>
    <property type="project" value="InterPro"/>
</dbReference>
<dbReference type="SUPFAM" id="SSF88713">
    <property type="entry name" value="Glycoside hydrolase/deacetylase"/>
    <property type="match status" value="1"/>
</dbReference>
<dbReference type="PROSITE" id="PS51677">
    <property type="entry name" value="NODB"/>
    <property type="match status" value="1"/>
</dbReference>
<dbReference type="InterPro" id="IPR002509">
    <property type="entry name" value="NODB_dom"/>
</dbReference>
<dbReference type="KEGG" id="sat:SYN_00858"/>
<dbReference type="AlphaFoldDB" id="Q2LWB6"/>
<protein>
    <submittedName>
        <fullName evidence="3">Polysaccharide deacetylase</fullName>
    </submittedName>
</protein>
<name>Q2LWB6_SYNAS</name>
<dbReference type="HOGENOM" id="CLU_030024_2_2_7"/>
<proteinExistence type="predicted"/>
<dbReference type="FunCoup" id="Q2LWB6">
    <property type="interactions" value="74"/>
</dbReference>
<dbReference type="Pfam" id="PF01522">
    <property type="entry name" value="Polysacc_deac_1"/>
    <property type="match status" value="1"/>
</dbReference>
<dbReference type="InterPro" id="IPR011330">
    <property type="entry name" value="Glyco_hydro/deAcase_b/a-brl"/>
</dbReference>
<dbReference type="InParanoid" id="Q2LWB6"/>
<dbReference type="PANTHER" id="PTHR34216:SF7">
    <property type="entry name" value="POLY-BETA-1,6-N-ACETYL-D-GLUCOSAMINE N-DEACETYLASE"/>
    <property type="match status" value="1"/>
</dbReference>
<dbReference type="CDD" id="cd10918">
    <property type="entry name" value="CE4_NodB_like_5s_6s"/>
    <property type="match status" value="1"/>
</dbReference>
<accession>Q2LWB6</accession>
<feature type="domain" description="NodB homology" evidence="2">
    <location>
        <begin position="127"/>
        <end position="299"/>
    </location>
</feature>
<dbReference type="Proteomes" id="UP000001933">
    <property type="component" value="Chromosome"/>
</dbReference>
<evidence type="ECO:0000313" key="3">
    <source>
        <dbReference type="EMBL" id="ABC78379.1"/>
    </source>
</evidence>
<dbReference type="PANTHER" id="PTHR34216">
    <property type="match status" value="1"/>
</dbReference>
<dbReference type="Gene3D" id="3.20.20.370">
    <property type="entry name" value="Glycoside hydrolase/deacetylase"/>
    <property type="match status" value="1"/>
</dbReference>
<gene>
    <name evidence="3" type="ORF">SYN_00858</name>
</gene>
<organism evidence="3 4">
    <name type="scientific">Syntrophus aciditrophicus (strain SB)</name>
    <dbReference type="NCBI Taxonomy" id="56780"/>
    <lineage>
        <taxon>Bacteria</taxon>
        <taxon>Pseudomonadati</taxon>
        <taxon>Thermodesulfobacteriota</taxon>
        <taxon>Syntrophia</taxon>
        <taxon>Syntrophales</taxon>
        <taxon>Syntrophaceae</taxon>
        <taxon>Syntrophus</taxon>
    </lineage>
</organism>
<sequence>MEGMGYSPLSFLHQTQRGHLSALPREAAVMTKNLDRRTFLKGAGALLALPFIGQACTSLAPVLDQDSVITGAEGGLPVLLYHDISDSFSDAYTASATQFASQMEWLYSNGYSAISLSRLKDSPLPEKAVVITFDDGYASFMDFAFPLLQSYRFKATINIIGNAVGSYLPMAGNRPMLSWDEYRYLTAGGIVDLGCHTFKLHAFRHRGVLDVPEKMLYDDLKLFQETMKREIGRSSGIIAWPYGFYSRRAMEIATQAGFHCMLTSRRGFFGPASPLNEIPRISVGSDMKFETFKSILHSA</sequence>
<dbReference type="InterPro" id="IPR051398">
    <property type="entry name" value="Polysacch_Deacetylase"/>
</dbReference>
<dbReference type="eggNOG" id="COG0726">
    <property type="taxonomic scope" value="Bacteria"/>
</dbReference>
<dbReference type="STRING" id="56780.SYN_00858"/>
<evidence type="ECO:0000256" key="1">
    <source>
        <dbReference type="ARBA" id="ARBA00022729"/>
    </source>
</evidence>